<evidence type="ECO:0000313" key="1">
    <source>
        <dbReference type="EMBL" id="JAD47843.1"/>
    </source>
</evidence>
<dbReference type="EMBL" id="GBRH01250052">
    <property type="protein sequence ID" value="JAD47843.1"/>
    <property type="molecule type" value="Transcribed_RNA"/>
</dbReference>
<reference evidence="1" key="1">
    <citation type="submission" date="2014-09" db="EMBL/GenBank/DDBJ databases">
        <authorList>
            <person name="Magalhaes I.L.F."/>
            <person name="Oliveira U."/>
            <person name="Santos F.R."/>
            <person name="Vidigal T.H.D.A."/>
            <person name="Brescovit A.D."/>
            <person name="Santos A.J."/>
        </authorList>
    </citation>
    <scope>NUCLEOTIDE SEQUENCE</scope>
    <source>
        <tissue evidence="1">Shoot tissue taken approximately 20 cm above the soil surface</tissue>
    </source>
</reference>
<protein>
    <submittedName>
        <fullName evidence="1">Uncharacterized protein</fullName>
    </submittedName>
</protein>
<organism evidence="1">
    <name type="scientific">Arundo donax</name>
    <name type="common">Giant reed</name>
    <name type="synonym">Donax arundinaceus</name>
    <dbReference type="NCBI Taxonomy" id="35708"/>
    <lineage>
        <taxon>Eukaryota</taxon>
        <taxon>Viridiplantae</taxon>
        <taxon>Streptophyta</taxon>
        <taxon>Embryophyta</taxon>
        <taxon>Tracheophyta</taxon>
        <taxon>Spermatophyta</taxon>
        <taxon>Magnoliopsida</taxon>
        <taxon>Liliopsida</taxon>
        <taxon>Poales</taxon>
        <taxon>Poaceae</taxon>
        <taxon>PACMAD clade</taxon>
        <taxon>Arundinoideae</taxon>
        <taxon>Arundineae</taxon>
        <taxon>Arundo</taxon>
    </lineage>
</organism>
<dbReference type="AlphaFoldDB" id="A0A0A9AD34"/>
<name>A0A0A9AD34_ARUDO</name>
<accession>A0A0A9AD34</accession>
<proteinExistence type="predicted"/>
<reference evidence="1" key="2">
    <citation type="journal article" date="2015" name="Data Brief">
        <title>Shoot transcriptome of the giant reed, Arundo donax.</title>
        <authorList>
            <person name="Barrero R.A."/>
            <person name="Guerrero F.D."/>
            <person name="Moolhuijzen P."/>
            <person name="Goolsby J.A."/>
            <person name="Tidwell J."/>
            <person name="Bellgard S.E."/>
            <person name="Bellgard M.I."/>
        </authorList>
    </citation>
    <scope>NUCLEOTIDE SEQUENCE</scope>
    <source>
        <tissue evidence="1">Shoot tissue taken approximately 20 cm above the soil surface</tissue>
    </source>
</reference>
<sequence>MPQLMSLTFLITEQSWLNMQINVMRLACLHHLEKIIPLMGYLLA</sequence>